<dbReference type="Gene3D" id="3.40.50.2300">
    <property type="match status" value="1"/>
</dbReference>
<evidence type="ECO:0000256" key="1">
    <source>
        <dbReference type="ARBA" id="ARBA00022849"/>
    </source>
</evidence>
<proteinExistence type="predicted"/>
<dbReference type="Pfam" id="PF01451">
    <property type="entry name" value="LMWPc"/>
    <property type="match status" value="1"/>
</dbReference>
<dbReference type="InterPro" id="IPR036196">
    <property type="entry name" value="Ptyr_pPase_sf"/>
</dbReference>
<gene>
    <name evidence="3" type="ORF">ENS41_00765</name>
</gene>
<reference evidence="3" key="1">
    <citation type="journal article" date="2020" name="mSystems">
        <title>Genome- and Community-Level Interaction Insights into Carbon Utilization and Element Cycling Functions of Hydrothermarchaeota in Hydrothermal Sediment.</title>
        <authorList>
            <person name="Zhou Z."/>
            <person name="Liu Y."/>
            <person name="Xu W."/>
            <person name="Pan J."/>
            <person name="Luo Z.H."/>
            <person name="Li M."/>
        </authorList>
    </citation>
    <scope>NUCLEOTIDE SEQUENCE [LARGE SCALE GENOMIC DNA]</scope>
    <source>
        <strain evidence="3">SpSt-488</strain>
    </source>
</reference>
<dbReference type="GO" id="GO:0046685">
    <property type="term" value="P:response to arsenic-containing substance"/>
    <property type="evidence" value="ECO:0007669"/>
    <property type="project" value="UniProtKB-KW"/>
</dbReference>
<evidence type="ECO:0000259" key="2">
    <source>
        <dbReference type="SMART" id="SM00226"/>
    </source>
</evidence>
<protein>
    <submittedName>
        <fullName evidence="3">Arsenate reductase ArsC</fullName>
    </submittedName>
</protein>
<sequence length="126" mass="13942">MAEGLCRQMGKDVECASAGSHPAAAVAPLAVEVMREVGVDISAAKPKGFKDLPDLRFDYLVTMGCEVVCPFLPGAKEVKWEIPDPHGKDIADFRRVRDIIRREVRDLLESLGLLRHEPRDNHQPLG</sequence>
<dbReference type="SUPFAM" id="SSF52788">
    <property type="entry name" value="Phosphotyrosine protein phosphatases I"/>
    <property type="match status" value="1"/>
</dbReference>
<dbReference type="EMBL" id="DSUT01000013">
    <property type="protein sequence ID" value="HGK27473.1"/>
    <property type="molecule type" value="Genomic_DNA"/>
</dbReference>
<dbReference type="InterPro" id="IPR023485">
    <property type="entry name" value="Ptyr_pPase"/>
</dbReference>
<feature type="domain" description="Phosphotyrosine protein phosphatase I" evidence="2">
    <location>
        <begin position="1"/>
        <end position="110"/>
    </location>
</feature>
<accession>A0A7C4CA53</accession>
<comment type="caution">
    <text evidence="3">The sequence shown here is derived from an EMBL/GenBank/DDBJ whole genome shotgun (WGS) entry which is preliminary data.</text>
</comment>
<organism evidence="3">
    <name type="scientific">candidate division WOR-3 bacterium</name>
    <dbReference type="NCBI Taxonomy" id="2052148"/>
    <lineage>
        <taxon>Bacteria</taxon>
        <taxon>Bacteria division WOR-3</taxon>
    </lineage>
</organism>
<dbReference type="PANTHER" id="PTHR43428:SF1">
    <property type="entry name" value="ARSENATE REDUCTASE"/>
    <property type="match status" value="1"/>
</dbReference>
<dbReference type="SMART" id="SM00226">
    <property type="entry name" value="LMWPc"/>
    <property type="match status" value="1"/>
</dbReference>
<keyword evidence="1" id="KW-0059">Arsenical resistance</keyword>
<evidence type="ECO:0000313" key="3">
    <source>
        <dbReference type="EMBL" id="HGK27473.1"/>
    </source>
</evidence>
<dbReference type="PANTHER" id="PTHR43428">
    <property type="entry name" value="ARSENATE REDUCTASE"/>
    <property type="match status" value="1"/>
</dbReference>
<name>A0A7C4CA53_UNCW3</name>
<dbReference type="AlphaFoldDB" id="A0A7C4CA53"/>